<reference evidence="2 3" key="1">
    <citation type="submission" date="2019-09" db="EMBL/GenBank/DDBJ databases">
        <title>Draft genome sequences of 48 bacterial type strains from the CCUG.</title>
        <authorList>
            <person name="Tunovic T."/>
            <person name="Pineiro-Iglesias B."/>
            <person name="Unosson C."/>
            <person name="Inganas E."/>
            <person name="Ohlen M."/>
            <person name="Cardew S."/>
            <person name="Jensie-Markopoulos S."/>
            <person name="Salva-Serra F."/>
            <person name="Jaen-Luchoro D."/>
            <person name="Karlsson R."/>
            <person name="Svensson-Stadler L."/>
            <person name="Chun J."/>
            <person name="Moore E."/>
        </authorList>
    </citation>
    <scope>NUCLEOTIDE SEQUENCE [LARGE SCALE GENOMIC DNA]</scope>
    <source>
        <strain evidence="2 3">CCUG 51522</strain>
    </source>
</reference>
<feature type="compositionally biased region" description="Polar residues" evidence="1">
    <location>
        <begin position="63"/>
        <end position="75"/>
    </location>
</feature>
<protein>
    <submittedName>
        <fullName evidence="2">Uncharacterized protein</fullName>
    </submittedName>
</protein>
<accession>A0A7V7P5J1</accession>
<proteinExistence type="predicted"/>
<gene>
    <name evidence="2" type="ORF">F7R14_07330</name>
</gene>
<dbReference type="EMBL" id="VZPO01000003">
    <property type="protein sequence ID" value="KAB0505917.1"/>
    <property type="molecule type" value="Genomic_DNA"/>
</dbReference>
<evidence type="ECO:0000256" key="1">
    <source>
        <dbReference type="SAM" id="MobiDB-lite"/>
    </source>
</evidence>
<dbReference type="AlphaFoldDB" id="A0A7V7P5J1"/>
<dbReference type="Proteomes" id="UP000434925">
    <property type="component" value="Unassembled WGS sequence"/>
</dbReference>
<evidence type="ECO:0000313" key="3">
    <source>
        <dbReference type="Proteomes" id="UP000434925"/>
    </source>
</evidence>
<feature type="compositionally biased region" description="Polar residues" evidence="1">
    <location>
        <begin position="33"/>
        <end position="44"/>
    </location>
</feature>
<sequence length="75" mass="8019">MRPAPDTLLNPPRTLWERAFVARGLAPVGSRSGPKNGTAAQSNGGKPPRHKSLAPTKKRPQDHLNQTTKTIGTPS</sequence>
<name>A0A7V7P5J1_9PSED</name>
<organism evidence="2 3">
    <name type="scientific">Pseudomonas lini</name>
    <dbReference type="NCBI Taxonomy" id="163011"/>
    <lineage>
        <taxon>Bacteria</taxon>
        <taxon>Pseudomonadati</taxon>
        <taxon>Pseudomonadota</taxon>
        <taxon>Gammaproteobacteria</taxon>
        <taxon>Pseudomonadales</taxon>
        <taxon>Pseudomonadaceae</taxon>
        <taxon>Pseudomonas</taxon>
    </lineage>
</organism>
<evidence type="ECO:0000313" key="2">
    <source>
        <dbReference type="EMBL" id="KAB0505917.1"/>
    </source>
</evidence>
<comment type="caution">
    <text evidence="2">The sequence shown here is derived from an EMBL/GenBank/DDBJ whole genome shotgun (WGS) entry which is preliminary data.</text>
</comment>
<feature type="compositionally biased region" description="Basic residues" evidence="1">
    <location>
        <begin position="47"/>
        <end position="60"/>
    </location>
</feature>
<feature type="region of interest" description="Disordered" evidence="1">
    <location>
        <begin position="26"/>
        <end position="75"/>
    </location>
</feature>